<evidence type="ECO:0000313" key="5">
    <source>
        <dbReference type="Proteomes" id="UP000503310"/>
    </source>
</evidence>
<keyword evidence="1" id="KW-0812">Transmembrane</keyword>
<evidence type="ECO:0000313" key="2">
    <source>
        <dbReference type="EMBL" id="AKA49973.1"/>
    </source>
</evidence>
<dbReference type="EMBL" id="CP047225">
    <property type="protein sequence ID" value="QIW61926.1"/>
    <property type="molecule type" value="Genomic_DNA"/>
</dbReference>
<feature type="transmembrane region" description="Helical" evidence="1">
    <location>
        <begin position="122"/>
        <end position="141"/>
    </location>
</feature>
<dbReference type="EMBL" id="CP011021">
    <property type="protein sequence ID" value="AKA49973.1"/>
    <property type="molecule type" value="Genomic_DNA"/>
</dbReference>
<evidence type="ECO:0000256" key="1">
    <source>
        <dbReference type="SAM" id="Phobius"/>
    </source>
</evidence>
<evidence type="ECO:0000313" key="3">
    <source>
        <dbReference type="EMBL" id="QIW61926.1"/>
    </source>
</evidence>
<dbReference type="HOGENOM" id="CLU_1633566_0_0_14"/>
<gene>
    <name evidence="3" type="ORF">GOQ20_00355</name>
    <name evidence="2" type="ORF">VO56_01760</name>
</gene>
<feature type="transmembrane region" description="Helical" evidence="1">
    <location>
        <begin position="26"/>
        <end position="46"/>
    </location>
</feature>
<organism evidence="4">
    <name type="scientific">Mycoplasmopsis gallinacea</name>
    <dbReference type="NCBI Taxonomy" id="29556"/>
    <lineage>
        <taxon>Bacteria</taxon>
        <taxon>Bacillati</taxon>
        <taxon>Mycoplasmatota</taxon>
        <taxon>Mycoplasmoidales</taxon>
        <taxon>Metamycoplasmataceae</taxon>
        <taxon>Mycoplasmopsis</taxon>
    </lineage>
</organism>
<feature type="transmembrane region" description="Helical" evidence="1">
    <location>
        <begin position="67"/>
        <end position="89"/>
    </location>
</feature>
<keyword evidence="1" id="KW-1133">Transmembrane helix</keyword>
<sequence>MNNFANPAQAIFFLASILKRKMTGTLIFHFVILPILVGASFAILLIGAGPDFFEKIGKNKDYTTRELVCALVGYGLLIVTGITNFVMWISAMVKISSTCNQVRNIAQMTGNFQLDILGSAKILVLFSLLFWPLYIVGLFIARSKASQLMMMTGMQQGGYNSF</sequence>
<dbReference type="PATRIC" id="fig|29556.3.peg.358"/>
<reference evidence="2 4" key="1">
    <citation type="journal article" date="2015" name="Genome Announc.">
        <title>Complete Genome Sequence of Mycoplasma meleagridis, a Possible Emerging Pathogen in Chickens.</title>
        <authorList>
            <person name="Abolnik C."/>
        </authorList>
    </citation>
    <scope>NUCLEOTIDE SEQUENCE [LARGE SCALE GENOMIC DNA]</scope>
    <source>
        <strain evidence="2 4">B2096 8B</strain>
    </source>
</reference>
<reference evidence="3 5" key="2">
    <citation type="submission" date="2019-12" db="EMBL/GenBank/DDBJ databases">
        <title>Sequencing and analysis of the whole genome of Mycoplasma gallinaceum strain Peacock20181011.</title>
        <authorList>
            <person name="Liu X."/>
            <person name="Qin Z."/>
            <person name="Xu H."/>
        </authorList>
    </citation>
    <scope>NUCLEOTIDE SEQUENCE [LARGE SCALE GENOMIC DNA]</scope>
    <source>
        <strain evidence="3 5">Peacock20181011</strain>
    </source>
</reference>
<dbReference type="AlphaFoldDB" id="A0A0D5ZJ73"/>
<dbReference type="KEGG" id="mgb:VO56_01760"/>
<accession>A0A0D5ZJ73</accession>
<dbReference type="Proteomes" id="UP000032722">
    <property type="component" value="Chromosome"/>
</dbReference>
<dbReference type="RefSeq" id="WP_167844949.1">
    <property type="nucleotide sequence ID" value="NZ_CP047225.1"/>
</dbReference>
<dbReference type="Proteomes" id="UP000503310">
    <property type="component" value="Chromosome"/>
</dbReference>
<proteinExistence type="predicted"/>
<protein>
    <submittedName>
        <fullName evidence="2">Uncharacterized protein</fullName>
    </submittedName>
</protein>
<name>A0A0D5ZJ73_9BACT</name>
<evidence type="ECO:0000313" key="4">
    <source>
        <dbReference type="Proteomes" id="UP000032722"/>
    </source>
</evidence>
<keyword evidence="1" id="KW-0472">Membrane</keyword>